<sequence length="211" mass="23937">MTEKAPETGEAVKTVVHVMRHGEVHNPEKILYGRLPDYHLSDRGRAQAQAVADWLAERDIIYVVASPLERAQETAAPIAARHDLAIDTDDDLIESTNIFQGQRVSPGDGALRNPKNWWHLRNPRQPSWGEPYRDIADRMTAALQRARAKAAGREAVCVSHQLPVETLRRAMTRRNLHHFPTRRLCNLASLTSFYFHDDRFVGWGYAELAGQ</sequence>
<dbReference type="RefSeq" id="WP_014209526.1">
    <property type="nucleotide sequence ID" value="NC_016604.1"/>
</dbReference>
<reference evidence="1 2" key="1">
    <citation type="submission" date="2011-12" db="EMBL/GenBank/DDBJ databases">
        <title>Complete sequence of Mycobacterium rhodesiae NBB3.</title>
        <authorList>
            <consortium name="US DOE Joint Genome Institute"/>
            <person name="Lucas S."/>
            <person name="Han J."/>
            <person name="Lapidus A."/>
            <person name="Cheng J.-F."/>
            <person name="Goodwin L."/>
            <person name="Pitluck S."/>
            <person name="Peters L."/>
            <person name="Mikhailova N."/>
            <person name="Gu W."/>
            <person name="Detter J.C."/>
            <person name="Han C."/>
            <person name="Tapia R."/>
            <person name="Land M."/>
            <person name="Hauser L."/>
            <person name="Kyrpides N."/>
            <person name="Ivanova N."/>
            <person name="Pagani I."/>
            <person name="Mattes T."/>
            <person name="Holmes A."/>
            <person name="Rutledge P."/>
            <person name="Paulsen I."/>
            <person name="Coleman N."/>
            <person name="Woyke T."/>
        </authorList>
    </citation>
    <scope>NUCLEOTIDE SEQUENCE [LARGE SCALE GENOMIC DNA]</scope>
    <source>
        <strain evidence="1 2">NBB3</strain>
    </source>
</reference>
<proteinExistence type="predicted"/>
<accession>G8RV30</accession>
<dbReference type="KEGG" id="mrh:MycrhN_1086"/>
<dbReference type="CDD" id="cd07067">
    <property type="entry name" value="HP_PGM_like"/>
    <property type="match status" value="1"/>
</dbReference>
<name>G8RV30_MYCRN</name>
<dbReference type="GO" id="GO:0016791">
    <property type="term" value="F:phosphatase activity"/>
    <property type="evidence" value="ECO:0007669"/>
    <property type="project" value="TreeGrafter"/>
</dbReference>
<dbReference type="STRING" id="710685.MycrhN_1086"/>
<protein>
    <submittedName>
        <fullName evidence="1">Fructose-2,6-bisphosphatase</fullName>
    </submittedName>
</protein>
<organism evidence="1 2">
    <name type="scientific">Mycolicibacterium rhodesiae (strain NBB3)</name>
    <name type="common">Mycobacterium rhodesiae</name>
    <dbReference type="NCBI Taxonomy" id="710685"/>
    <lineage>
        <taxon>Bacteria</taxon>
        <taxon>Bacillati</taxon>
        <taxon>Actinomycetota</taxon>
        <taxon>Actinomycetes</taxon>
        <taxon>Mycobacteriales</taxon>
        <taxon>Mycobacteriaceae</taxon>
        <taxon>Mycolicibacterium</taxon>
    </lineage>
</organism>
<dbReference type="AlphaFoldDB" id="G8RV30"/>
<dbReference type="PATRIC" id="fig|710685.3.peg.1095"/>
<dbReference type="SMART" id="SM00855">
    <property type="entry name" value="PGAM"/>
    <property type="match status" value="1"/>
</dbReference>
<dbReference type="EMBL" id="CP003169">
    <property type="protein sequence ID" value="AEV71711.1"/>
    <property type="molecule type" value="Genomic_DNA"/>
</dbReference>
<dbReference type="eggNOG" id="COG0406">
    <property type="taxonomic scope" value="Bacteria"/>
</dbReference>
<dbReference type="SUPFAM" id="SSF53254">
    <property type="entry name" value="Phosphoglycerate mutase-like"/>
    <property type="match status" value="1"/>
</dbReference>
<dbReference type="Pfam" id="PF00300">
    <property type="entry name" value="His_Phos_1"/>
    <property type="match status" value="1"/>
</dbReference>
<dbReference type="InterPro" id="IPR050275">
    <property type="entry name" value="PGM_Phosphatase"/>
</dbReference>
<dbReference type="OrthoDB" id="3215466at2"/>
<dbReference type="PANTHER" id="PTHR48100:SF51">
    <property type="entry name" value="PHOSPHOGLYCERATE MUTASE"/>
    <property type="match status" value="1"/>
</dbReference>
<dbReference type="Proteomes" id="UP000005442">
    <property type="component" value="Chromosome"/>
</dbReference>
<dbReference type="InterPro" id="IPR013078">
    <property type="entry name" value="His_Pase_superF_clade-1"/>
</dbReference>
<evidence type="ECO:0000313" key="1">
    <source>
        <dbReference type="EMBL" id="AEV71711.1"/>
    </source>
</evidence>
<dbReference type="Gene3D" id="3.40.50.1240">
    <property type="entry name" value="Phosphoglycerate mutase-like"/>
    <property type="match status" value="1"/>
</dbReference>
<dbReference type="GO" id="GO:0005737">
    <property type="term" value="C:cytoplasm"/>
    <property type="evidence" value="ECO:0007669"/>
    <property type="project" value="TreeGrafter"/>
</dbReference>
<dbReference type="InterPro" id="IPR029033">
    <property type="entry name" value="His_PPase_superfam"/>
</dbReference>
<gene>
    <name evidence="1" type="ordered locus">MycrhN_1086</name>
</gene>
<dbReference type="HOGENOM" id="CLU_033323_5_1_11"/>
<dbReference type="PANTHER" id="PTHR48100">
    <property type="entry name" value="BROAD-SPECIFICITY PHOSPHATASE YOR283W-RELATED"/>
    <property type="match status" value="1"/>
</dbReference>
<keyword evidence="2" id="KW-1185">Reference proteome</keyword>
<evidence type="ECO:0000313" key="2">
    <source>
        <dbReference type="Proteomes" id="UP000005442"/>
    </source>
</evidence>